<feature type="signal peptide" evidence="2">
    <location>
        <begin position="1"/>
        <end position="15"/>
    </location>
</feature>
<name>A0A151NZT2_ALLMI</name>
<reference evidence="3 4" key="1">
    <citation type="journal article" date="2012" name="Genome Biol.">
        <title>Sequencing three crocodilian genomes to illuminate the evolution of archosaurs and amniotes.</title>
        <authorList>
            <person name="St John J.A."/>
            <person name="Braun E.L."/>
            <person name="Isberg S.R."/>
            <person name="Miles L.G."/>
            <person name="Chong A.Y."/>
            <person name="Gongora J."/>
            <person name="Dalzell P."/>
            <person name="Moran C."/>
            <person name="Bed'hom B."/>
            <person name="Abzhanov A."/>
            <person name="Burgess S.C."/>
            <person name="Cooksey A.M."/>
            <person name="Castoe T.A."/>
            <person name="Crawford N.G."/>
            <person name="Densmore L.D."/>
            <person name="Drew J.C."/>
            <person name="Edwards S.V."/>
            <person name="Faircloth B.C."/>
            <person name="Fujita M.K."/>
            <person name="Greenwold M.J."/>
            <person name="Hoffmann F.G."/>
            <person name="Howard J.M."/>
            <person name="Iguchi T."/>
            <person name="Janes D.E."/>
            <person name="Khan S.Y."/>
            <person name="Kohno S."/>
            <person name="de Koning A.J."/>
            <person name="Lance S.L."/>
            <person name="McCarthy F.M."/>
            <person name="McCormack J.E."/>
            <person name="Merchant M.E."/>
            <person name="Peterson D.G."/>
            <person name="Pollock D.D."/>
            <person name="Pourmand N."/>
            <person name="Raney B.J."/>
            <person name="Roessler K.A."/>
            <person name="Sanford J.R."/>
            <person name="Sawyer R.H."/>
            <person name="Schmidt C.J."/>
            <person name="Triplett E.W."/>
            <person name="Tuberville T.D."/>
            <person name="Venegas-Anaya M."/>
            <person name="Howard J.T."/>
            <person name="Jarvis E.D."/>
            <person name="Guillette L.J.Jr."/>
            <person name="Glenn T.C."/>
            <person name="Green R.E."/>
            <person name="Ray D.A."/>
        </authorList>
    </citation>
    <scope>NUCLEOTIDE SEQUENCE [LARGE SCALE GENOMIC DNA]</scope>
    <source>
        <strain evidence="3">KSC_2009_1</strain>
    </source>
</reference>
<dbReference type="Proteomes" id="UP000050525">
    <property type="component" value="Unassembled WGS sequence"/>
</dbReference>
<dbReference type="EMBL" id="AKHW03001472">
    <property type="protein sequence ID" value="KYO42263.1"/>
    <property type="molecule type" value="Genomic_DNA"/>
</dbReference>
<keyword evidence="2" id="KW-0732">Signal</keyword>
<feature type="chain" id="PRO_5013221165" evidence="2">
    <location>
        <begin position="16"/>
        <end position="80"/>
    </location>
</feature>
<evidence type="ECO:0000256" key="2">
    <source>
        <dbReference type="SAM" id="SignalP"/>
    </source>
</evidence>
<protein>
    <submittedName>
        <fullName evidence="3">Uncharacterized protein</fullName>
    </submittedName>
</protein>
<feature type="transmembrane region" description="Helical" evidence="1">
    <location>
        <begin position="48"/>
        <end position="70"/>
    </location>
</feature>
<evidence type="ECO:0000313" key="4">
    <source>
        <dbReference type="Proteomes" id="UP000050525"/>
    </source>
</evidence>
<dbReference type="AlphaFoldDB" id="A0A151NZT2"/>
<evidence type="ECO:0000256" key="1">
    <source>
        <dbReference type="SAM" id="Phobius"/>
    </source>
</evidence>
<evidence type="ECO:0000313" key="3">
    <source>
        <dbReference type="EMBL" id="KYO42263.1"/>
    </source>
</evidence>
<organism evidence="3 4">
    <name type="scientific">Alligator mississippiensis</name>
    <name type="common">American alligator</name>
    <dbReference type="NCBI Taxonomy" id="8496"/>
    <lineage>
        <taxon>Eukaryota</taxon>
        <taxon>Metazoa</taxon>
        <taxon>Chordata</taxon>
        <taxon>Craniata</taxon>
        <taxon>Vertebrata</taxon>
        <taxon>Euteleostomi</taxon>
        <taxon>Archelosauria</taxon>
        <taxon>Archosauria</taxon>
        <taxon>Crocodylia</taxon>
        <taxon>Alligatoridae</taxon>
        <taxon>Alligatorinae</taxon>
        <taxon>Alligator</taxon>
    </lineage>
</organism>
<gene>
    <name evidence="3" type="ORF">Y1Q_0017160</name>
</gene>
<proteinExistence type="predicted"/>
<keyword evidence="4" id="KW-1185">Reference proteome</keyword>
<comment type="caution">
    <text evidence="3">The sequence shown here is derived from an EMBL/GenBank/DDBJ whole genome shotgun (WGS) entry which is preliminary data.</text>
</comment>
<accession>A0A151NZT2</accession>
<sequence>MGMGAILLWLLEVLAGVTMLCALAETGALFLQAAAGAGHVLLTQLLPATLLFALHLAPALALLPCLQGLASTAAGLRRAL</sequence>
<keyword evidence="1" id="KW-0812">Transmembrane</keyword>
<keyword evidence="1" id="KW-1133">Transmembrane helix</keyword>
<keyword evidence="1" id="KW-0472">Membrane</keyword>